<dbReference type="InterPro" id="IPR032675">
    <property type="entry name" value="LRR_dom_sf"/>
</dbReference>
<accession>A0AAD7CCI6</accession>
<dbReference type="AlphaFoldDB" id="A0AAD7CCI6"/>
<evidence type="ECO:0008006" key="3">
    <source>
        <dbReference type="Google" id="ProtNLM"/>
    </source>
</evidence>
<keyword evidence="2" id="KW-1185">Reference proteome</keyword>
<proteinExistence type="predicted"/>
<comment type="caution">
    <text evidence="1">The sequence shown here is derived from an EMBL/GenBank/DDBJ whole genome shotgun (WGS) entry which is preliminary data.</text>
</comment>
<evidence type="ECO:0000313" key="1">
    <source>
        <dbReference type="EMBL" id="KAJ7644615.1"/>
    </source>
</evidence>
<dbReference type="SUPFAM" id="SSF52047">
    <property type="entry name" value="RNI-like"/>
    <property type="match status" value="1"/>
</dbReference>
<dbReference type="EMBL" id="JARKIF010000003">
    <property type="protein sequence ID" value="KAJ7644615.1"/>
    <property type="molecule type" value="Genomic_DNA"/>
</dbReference>
<dbReference type="Proteomes" id="UP001221142">
    <property type="component" value="Unassembled WGS sequence"/>
</dbReference>
<dbReference type="PANTHER" id="PTHR38926:SF5">
    <property type="entry name" value="F-BOX AND LEUCINE-RICH REPEAT PROTEIN 6"/>
    <property type="match status" value="1"/>
</dbReference>
<dbReference type="Gene3D" id="3.80.10.10">
    <property type="entry name" value="Ribonuclease Inhibitor"/>
    <property type="match status" value="1"/>
</dbReference>
<name>A0AAD7CCI6_9AGAR</name>
<sequence>MARGLENQLRGLIQASEANIADIDSLVVPLLRVRDREQNNVATLKLILAPIRKFPFELLSHVFTMVVNSVDRWDDDKATWLKQALTISHVCAQWKQLTCATPKLWNRHLDIALRSRESRGDTALDLDRAKTVLDRSAPLPFSITLSGDFSDADSPLNKLVMNSAQRWKSLCLSEVTVSHLRDLPMISLDALEHLEVESCLHPDGSPCLEPLNLFLNSPRLRAVDLAGPHTDHIRIPWFQLTQLKISNSGRTVFACLDILERCSNLVTAKLSGIVLDPSPGGSPTSTRIITLTRLETLDANLRITHPRWQGQPITPFFGRLALPALTRLTISINLRMETLWSLKEFAAFQHRCPSIEHLTIRGTRMTPESLVSLLRESPGLVELDLDQCFSDVRAQQALLEYLEYSSTRIAHPVVRLKRFSIASDKLDETALEHLIRSRWWTATDVESPPVARWETIEIRTDDLGRLSDSFKTMVRQRKEEGLQVKIYDLDDDNPYDSDSDSDSESDT</sequence>
<gene>
    <name evidence="1" type="ORF">FB45DRAFT_1053325</name>
</gene>
<dbReference type="PANTHER" id="PTHR38926">
    <property type="entry name" value="F-BOX DOMAIN CONTAINING PROTEIN, EXPRESSED"/>
    <property type="match status" value="1"/>
</dbReference>
<reference evidence="1" key="1">
    <citation type="submission" date="2023-03" db="EMBL/GenBank/DDBJ databases">
        <title>Massive genome expansion in bonnet fungi (Mycena s.s.) driven by repeated elements and novel gene families across ecological guilds.</title>
        <authorList>
            <consortium name="Lawrence Berkeley National Laboratory"/>
            <person name="Harder C.B."/>
            <person name="Miyauchi S."/>
            <person name="Viragh M."/>
            <person name="Kuo A."/>
            <person name="Thoen E."/>
            <person name="Andreopoulos B."/>
            <person name="Lu D."/>
            <person name="Skrede I."/>
            <person name="Drula E."/>
            <person name="Henrissat B."/>
            <person name="Morin E."/>
            <person name="Kohler A."/>
            <person name="Barry K."/>
            <person name="LaButti K."/>
            <person name="Morin E."/>
            <person name="Salamov A."/>
            <person name="Lipzen A."/>
            <person name="Mereny Z."/>
            <person name="Hegedus B."/>
            <person name="Baldrian P."/>
            <person name="Stursova M."/>
            <person name="Weitz H."/>
            <person name="Taylor A."/>
            <person name="Grigoriev I.V."/>
            <person name="Nagy L.G."/>
            <person name="Martin F."/>
            <person name="Kauserud H."/>
        </authorList>
    </citation>
    <scope>NUCLEOTIDE SEQUENCE</scope>
    <source>
        <strain evidence="1">9284</strain>
    </source>
</reference>
<protein>
    <recommendedName>
        <fullName evidence="3">F-box domain-containing protein</fullName>
    </recommendedName>
</protein>
<evidence type="ECO:0000313" key="2">
    <source>
        <dbReference type="Proteomes" id="UP001221142"/>
    </source>
</evidence>
<organism evidence="1 2">
    <name type="scientific">Roridomyces roridus</name>
    <dbReference type="NCBI Taxonomy" id="1738132"/>
    <lineage>
        <taxon>Eukaryota</taxon>
        <taxon>Fungi</taxon>
        <taxon>Dikarya</taxon>
        <taxon>Basidiomycota</taxon>
        <taxon>Agaricomycotina</taxon>
        <taxon>Agaricomycetes</taxon>
        <taxon>Agaricomycetidae</taxon>
        <taxon>Agaricales</taxon>
        <taxon>Marasmiineae</taxon>
        <taxon>Mycenaceae</taxon>
        <taxon>Roridomyces</taxon>
    </lineage>
</organism>